<dbReference type="InterPro" id="IPR050490">
    <property type="entry name" value="Bact_solute-bd_prot1"/>
</dbReference>
<sequence length="458" mass="51310">MDKGSKNKFWRVLLVIFVSVFIATGCSKKEKQSTSDGKKEEITLWFWGAEPYSRDALDKSLIKKYNDSQDKFVLKVEYRNSVDSDLNTALAANKGPDIVYGSGPSFVKPLVEAGKLESLDKYSKEYGWEDQMLAPIYDAGKVKDELYAVGSGLNTVGVFYNKKVLTENNWETPKTVEELEKIMQEAEKKGLYPSVTGNKGWKPVNENYSSLFLTHFAGPQNVYEALKGEKKWDSPEIKKAVDKSAEWYKAGFLGGKDYANLNFSESLQLLADGKSPFFIGPTIGYQWATSFFTGDAEEDLGFMPFPKTKEVPEETYTVSLACTFSINKNAKDTHKDEGAKIINMILQPEFVEEISAEWPGYWGAPLKDLDSISTEKMGSLSTSFIETIKSMSTAIDSGNFGYMTNVFFPPATQQVFIDIENVWLDQETSTELLDKADKEFSKELEKGLVPNIPQPGSK</sequence>
<gene>
    <name evidence="1" type="ORF">DOK76_03635</name>
</gene>
<dbReference type="EMBL" id="JAFLVX010000011">
    <property type="protein sequence ID" value="MBO0476147.1"/>
    <property type="molecule type" value="Genomic_DNA"/>
</dbReference>
<dbReference type="Proteomes" id="UP000664857">
    <property type="component" value="Unassembled WGS sequence"/>
</dbReference>
<dbReference type="PANTHER" id="PTHR43649">
    <property type="entry name" value="ARABINOSE-BINDING PROTEIN-RELATED"/>
    <property type="match status" value="1"/>
</dbReference>
<reference evidence="1 2" key="1">
    <citation type="submission" date="2021-03" db="EMBL/GenBank/DDBJ databases">
        <title>Enterococcal diversity collection.</title>
        <authorList>
            <person name="Gilmore M.S."/>
            <person name="Schwartzman J."/>
            <person name="Van Tyne D."/>
            <person name="Martin M."/>
            <person name="Earl A.M."/>
            <person name="Manson A.L."/>
            <person name="Straub T."/>
            <person name="Salamzade R."/>
            <person name="Saavedra J."/>
            <person name="Lebreton F."/>
            <person name="Prichula J."/>
            <person name="Schaufler K."/>
            <person name="Gaca A."/>
            <person name="Sgardioli B."/>
            <person name="Wagenaar J."/>
            <person name="Strong T."/>
        </authorList>
    </citation>
    <scope>NUCLEOTIDE SEQUENCE [LARGE SCALE GENOMIC DNA]</scope>
    <source>
        <strain evidence="1 2">DIV0080</strain>
    </source>
</reference>
<name>A0ABS3HSG0_9ENTE</name>
<keyword evidence="2" id="KW-1185">Reference proteome</keyword>
<proteinExistence type="predicted"/>
<comment type="caution">
    <text evidence="1">The sequence shown here is derived from an EMBL/GenBank/DDBJ whole genome shotgun (WGS) entry which is preliminary data.</text>
</comment>
<accession>A0ABS3HSG0</accession>
<dbReference type="PANTHER" id="PTHR43649:SF12">
    <property type="entry name" value="DIACETYLCHITOBIOSE BINDING PROTEIN DASA"/>
    <property type="match status" value="1"/>
</dbReference>
<evidence type="ECO:0000313" key="1">
    <source>
        <dbReference type="EMBL" id="MBO0476147.1"/>
    </source>
</evidence>
<protein>
    <submittedName>
        <fullName evidence="1">Carbohydrate ABC transporter substrate-binding protein</fullName>
    </submittedName>
</protein>
<dbReference type="PROSITE" id="PS51257">
    <property type="entry name" value="PROKAR_LIPOPROTEIN"/>
    <property type="match status" value="1"/>
</dbReference>
<dbReference type="Pfam" id="PF01547">
    <property type="entry name" value="SBP_bac_1"/>
    <property type="match status" value="1"/>
</dbReference>
<evidence type="ECO:0000313" key="2">
    <source>
        <dbReference type="Proteomes" id="UP000664857"/>
    </source>
</evidence>
<dbReference type="Gene3D" id="3.40.190.10">
    <property type="entry name" value="Periplasmic binding protein-like II"/>
    <property type="match status" value="2"/>
</dbReference>
<dbReference type="RefSeq" id="WP_206965061.1">
    <property type="nucleotide sequence ID" value="NZ_JAFLVX010000011.1"/>
</dbReference>
<dbReference type="SUPFAM" id="SSF53850">
    <property type="entry name" value="Periplasmic binding protein-like II"/>
    <property type="match status" value="1"/>
</dbReference>
<dbReference type="InterPro" id="IPR006059">
    <property type="entry name" value="SBP"/>
</dbReference>
<organism evidence="1 2">
    <name type="scientific">Candidatus Vagococcus giribetii</name>
    <dbReference type="NCBI Taxonomy" id="2230876"/>
    <lineage>
        <taxon>Bacteria</taxon>
        <taxon>Bacillati</taxon>
        <taxon>Bacillota</taxon>
        <taxon>Bacilli</taxon>
        <taxon>Lactobacillales</taxon>
        <taxon>Enterococcaceae</taxon>
        <taxon>Vagococcus</taxon>
    </lineage>
</organism>